<dbReference type="OrthoDB" id="73291at2759"/>
<feature type="compositionally biased region" description="Basic and acidic residues" evidence="2">
    <location>
        <begin position="93"/>
        <end position="111"/>
    </location>
</feature>
<proteinExistence type="predicted"/>
<dbReference type="STRING" id="4795.A0A225VK13"/>
<feature type="compositionally biased region" description="Polar residues" evidence="2">
    <location>
        <begin position="782"/>
        <end position="795"/>
    </location>
</feature>
<dbReference type="AlphaFoldDB" id="A0A225VK13"/>
<comment type="caution">
    <text evidence="3">The sequence shown here is derived from an EMBL/GenBank/DDBJ whole genome shotgun (WGS) entry which is preliminary data.</text>
</comment>
<evidence type="ECO:0000313" key="4">
    <source>
        <dbReference type="Proteomes" id="UP000198211"/>
    </source>
</evidence>
<keyword evidence="4" id="KW-1185">Reference proteome</keyword>
<feature type="region of interest" description="Disordered" evidence="2">
    <location>
        <begin position="680"/>
        <end position="795"/>
    </location>
</feature>
<feature type="coiled-coil region" evidence="1">
    <location>
        <begin position="583"/>
        <end position="631"/>
    </location>
</feature>
<feature type="coiled-coil region" evidence="1">
    <location>
        <begin position="170"/>
        <end position="413"/>
    </location>
</feature>
<gene>
    <name evidence="3" type="ORF">PHMEG_00022225</name>
</gene>
<reference evidence="4" key="1">
    <citation type="submission" date="2017-03" db="EMBL/GenBank/DDBJ databases">
        <title>Phytopthora megakarya and P. palmivora, two closely related causual agents of cacao black pod achieved similar genome size and gene model numbers by different mechanisms.</title>
        <authorList>
            <person name="Ali S."/>
            <person name="Shao J."/>
            <person name="Larry D.J."/>
            <person name="Kronmiller B."/>
            <person name="Shen D."/>
            <person name="Strem M.D."/>
            <person name="Melnick R.L."/>
            <person name="Guiltinan M.J."/>
            <person name="Tyler B.M."/>
            <person name="Meinhardt L.W."/>
            <person name="Bailey B.A."/>
        </authorList>
    </citation>
    <scope>NUCLEOTIDE SEQUENCE [LARGE SCALE GENOMIC DNA]</scope>
    <source>
        <strain evidence="4">zdho120</strain>
    </source>
</reference>
<dbReference type="EMBL" id="NBNE01004325">
    <property type="protein sequence ID" value="OWZ05652.1"/>
    <property type="molecule type" value="Genomic_DNA"/>
</dbReference>
<evidence type="ECO:0000256" key="2">
    <source>
        <dbReference type="SAM" id="MobiDB-lite"/>
    </source>
</evidence>
<evidence type="ECO:0000313" key="3">
    <source>
        <dbReference type="EMBL" id="OWZ05652.1"/>
    </source>
</evidence>
<evidence type="ECO:0000256" key="1">
    <source>
        <dbReference type="SAM" id="Coils"/>
    </source>
</evidence>
<name>A0A225VK13_9STRA</name>
<keyword evidence="1" id="KW-0175">Coiled coil</keyword>
<protein>
    <submittedName>
        <fullName evidence="3">Centrosome-associated protein</fullName>
    </submittedName>
</protein>
<feature type="coiled-coil region" evidence="1">
    <location>
        <begin position="19"/>
        <end position="53"/>
    </location>
</feature>
<organism evidence="3 4">
    <name type="scientific">Phytophthora megakarya</name>
    <dbReference type="NCBI Taxonomy" id="4795"/>
    <lineage>
        <taxon>Eukaryota</taxon>
        <taxon>Sar</taxon>
        <taxon>Stramenopiles</taxon>
        <taxon>Oomycota</taxon>
        <taxon>Peronosporomycetes</taxon>
        <taxon>Peronosporales</taxon>
        <taxon>Peronosporaceae</taxon>
        <taxon>Phytophthora</taxon>
    </lineage>
</organism>
<feature type="compositionally biased region" description="Basic and acidic residues" evidence="2">
    <location>
        <begin position="707"/>
        <end position="719"/>
    </location>
</feature>
<feature type="coiled-coil region" evidence="1">
    <location>
        <begin position="114"/>
        <end position="141"/>
    </location>
</feature>
<feature type="coiled-coil region" evidence="1">
    <location>
        <begin position="895"/>
        <end position="929"/>
    </location>
</feature>
<feature type="coiled-coil region" evidence="1">
    <location>
        <begin position="437"/>
        <end position="464"/>
    </location>
</feature>
<sequence length="1184" mass="136224">MATPEEGAAAVGRCSRADCTSLREELELLRGDLLEIEGENEQLHEQLATLQTEATTRDVRTQRTLLEKDSEIIHLKETVTSLSTQLQQQLEKVQPHEPVKTPEEPKTKPLEQENDVLKAKIAILEGRLKELQAQVEREATAGLKAQRIMAQVTEESKDKRSELYLTLKENEMLREETRELQETASKTSEQVKEYQVSILAMQDQLEAYRDAVDEQTLEITQLHTKVEELEQEKMSVEAKLIEMDERESDVDALMGDAKAKFEMEKAVLLAELDEIRRKLKQQQMLHEQQQLQVQESKKIVKDEEEDIVRVSGNADLDDLEKQLEMLQELRVRDKSTILELNQRILQQQSDLESLAEHLNVDAVVESAVETALHKQKLKQESLEKENATLKRRLKEQRELAQDLELRMGIIEKQLVEAEEWNARYEQQAGLEDVVKYQKKLRTQLEQQQQSNIKLRQQLNEQVEAAGRLHIAFERLKAEAGKPASFEYDDLAVADHLKGQLAINAAVVKQMEIQIHELEADRLRFLQKLRDQARLTGHKLYEQHGLSIEQWSAVEEFIDRVKETPEVATRLLQTNCELMGVRDKEQSERQAELQQDAIEELERKLDISCEENALLLKDIGRLQNELEVAQSKHLAPVLTEQVTGPDDVRGELIRALESAKSKSQRQEGVIYHLRGEIASLRKDREQKGSRKGVSNVAQESVEPIQNAAEEKPVTDLHDQASAETQTSPHPKKSKSKVEIPCGDDDRDSSLSQTDEEEKVSLSFEKKSITTNQAGQPVEKHSIAEQSHSPSTVGGDWNNQADSIAQIVAKAIEAQFALLHSQSSASLSPVSSVPHVQTLKSTSRKATQVQKIDGDVNPDISERDTSPLSPVGRVTVDNAVFESEEEMLQQIDCLRELNVCLDELVVVEARNEELEQQLHQHEQVFQTLMDQHTILYQHFFQIHAQYTNAEIKLRREMDVITEENKDFKIKCQRYEAGLHLLGVQDQQSVNDSLISGNEAQLRSEIIELTRKTASYEVNEARLTRKYQQLHNEWHSTTEHNKLLQREWSEMEKTLKYRVLYLETWKQGADEMIERMEKTLEKSVLRDFADKQQRVVADVLKKYSALSANYAKMHVKYLEMCDLPVQLSRTQHSLMKRVSKMAKDKQAQIQKFFKIEYYNWKKNYKSKWSTLRSLKKLVAEFCWTTMS</sequence>
<accession>A0A225VK13</accession>
<feature type="region of interest" description="Disordered" evidence="2">
    <location>
        <begin position="92"/>
        <end position="111"/>
    </location>
</feature>
<dbReference type="Proteomes" id="UP000198211">
    <property type="component" value="Unassembled WGS sequence"/>
</dbReference>